<dbReference type="GO" id="GO:0006629">
    <property type="term" value="P:lipid metabolic process"/>
    <property type="evidence" value="ECO:0007669"/>
    <property type="project" value="InterPro"/>
</dbReference>
<evidence type="ECO:0000313" key="1">
    <source>
        <dbReference type="EMBL" id="KAA6396757.1"/>
    </source>
</evidence>
<accession>A0A5J4WNT8</accession>
<protein>
    <submittedName>
        <fullName evidence="1">Putative Phospholipase A2</fullName>
    </submittedName>
</protein>
<dbReference type="Pfam" id="PF02450">
    <property type="entry name" value="LCAT"/>
    <property type="match status" value="1"/>
</dbReference>
<name>A0A5J4WNT8_9EUKA</name>
<proteinExistence type="predicted"/>
<dbReference type="Gene3D" id="3.40.50.1820">
    <property type="entry name" value="alpha/beta hydrolase"/>
    <property type="match status" value="1"/>
</dbReference>
<sequence>MVGGSAVKMKPTAHNAVLLIPGFADSVLYAHNKKTNENTQFWPNIINSKKKMFKYGIGQINPKTWEYESLNDEYEVFASQSNYGLWAQDYIVYKLPHHDLVQLFKDNGYVPGLNLFGFSYDWRQLFATPQFQSQLLNRIKEAYEQSGFRKIDVITHSLGGNLFRIFCIMNPEAVRMYVRRWICLSTSFNGSAHMLEQLVFGYNLGAPDFISNPKVFQKLYLTTPCAFWFYAHPQFPYSPKLGIKFHGNEQMR</sequence>
<comment type="caution">
    <text evidence="1">The sequence shown here is derived from an EMBL/GenBank/DDBJ whole genome shotgun (WGS) entry which is preliminary data.</text>
</comment>
<dbReference type="OrthoDB" id="190846at2759"/>
<dbReference type="Proteomes" id="UP000324800">
    <property type="component" value="Unassembled WGS sequence"/>
</dbReference>
<organism evidence="1 2">
    <name type="scientific">Streblomastix strix</name>
    <dbReference type="NCBI Taxonomy" id="222440"/>
    <lineage>
        <taxon>Eukaryota</taxon>
        <taxon>Metamonada</taxon>
        <taxon>Preaxostyla</taxon>
        <taxon>Oxymonadida</taxon>
        <taxon>Streblomastigidae</taxon>
        <taxon>Streblomastix</taxon>
    </lineage>
</organism>
<reference evidence="1 2" key="1">
    <citation type="submission" date="2019-03" db="EMBL/GenBank/DDBJ databases">
        <title>Single cell metagenomics reveals metabolic interactions within the superorganism composed of flagellate Streblomastix strix and complex community of Bacteroidetes bacteria on its surface.</title>
        <authorList>
            <person name="Treitli S.C."/>
            <person name="Kolisko M."/>
            <person name="Husnik F."/>
            <person name="Keeling P."/>
            <person name="Hampl V."/>
        </authorList>
    </citation>
    <scope>NUCLEOTIDE SEQUENCE [LARGE SCALE GENOMIC DNA]</scope>
    <source>
        <strain evidence="1">ST1C</strain>
    </source>
</reference>
<dbReference type="EMBL" id="SNRW01001348">
    <property type="protein sequence ID" value="KAA6396757.1"/>
    <property type="molecule type" value="Genomic_DNA"/>
</dbReference>
<dbReference type="SUPFAM" id="SSF53474">
    <property type="entry name" value="alpha/beta-Hydrolases"/>
    <property type="match status" value="1"/>
</dbReference>
<gene>
    <name evidence="1" type="ORF">EZS28_007721</name>
</gene>
<feature type="non-terminal residue" evidence="1">
    <location>
        <position position="252"/>
    </location>
</feature>
<evidence type="ECO:0000313" key="2">
    <source>
        <dbReference type="Proteomes" id="UP000324800"/>
    </source>
</evidence>
<dbReference type="InterPro" id="IPR029058">
    <property type="entry name" value="AB_hydrolase_fold"/>
</dbReference>
<dbReference type="PANTHER" id="PTHR11440">
    <property type="entry name" value="LECITHIN-CHOLESTEROL ACYLTRANSFERASE-RELATED"/>
    <property type="match status" value="1"/>
</dbReference>
<dbReference type="AlphaFoldDB" id="A0A5J4WNT8"/>
<dbReference type="InterPro" id="IPR003386">
    <property type="entry name" value="LACT/PDAT_acylTrfase"/>
</dbReference>
<dbReference type="GO" id="GO:0008374">
    <property type="term" value="F:O-acyltransferase activity"/>
    <property type="evidence" value="ECO:0007669"/>
    <property type="project" value="InterPro"/>
</dbReference>